<dbReference type="PANTHER" id="PTHR11255">
    <property type="entry name" value="DIACYLGLYCEROL KINASE"/>
    <property type="match status" value="1"/>
</dbReference>
<dbReference type="InterPro" id="IPR000756">
    <property type="entry name" value="Diacylglycerol_kin_accessory"/>
</dbReference>
<reference evidence="6 7" key="1">
    <citation type="journal article" date="2024" name="Plant Biotechnol. J.">
        <title>Dendrobium thyrsiflorum genome and its molecular insights into genes involved in important horticultural traits.</title>
        <authorList>
            <person name="Chen B."/>
            <person name="Wang J.Y."/>
            <person name="Zheng P.J."/>
            <person name="Li K.L."/>
            <person name="Liang Y.M."/>
            <person name="Chen X.F."/>
            <person name="Zhang C."/>
            <person name="Zhao X."/>
            <person name="He X."/>
            <person name="Zhang G.Q."/>
            <person name="Liu Z.J."/>
            <person name="Xu Q."/>
        </authorList>
    </citation>
    <scope>NUCLEOTIDE SEQUENCE [LARGE SCALE GENOMIC DNA]</scope>
    <source>
        <strain evidence="6">GZMU011</strain>
    </source>
</reference>
<keyword evidence="2" id="KW-0547">Nucleotide-binding</keyword>
<keyword evidence="3" id="KW-0418">Kinase</keyword>
<dbReference type="GO" id="GO:0016301">
    <property type="term" value="F:kinase activity"/>
    <property type="evidence" value="ECO:0007669"/>
    <property type="project" value="UniProtKB-KW"/>
</dbReference>
<dbReference type="EMBL" id="JANQDX010000016">
    <property type="protein sequence ID" value="KAL0910588.1"/>
    <property type="molecule type" value="Genomic_DNA"/>
</dbReference>
<keyword evidence="1" id="KW-0808">Transferase</keyword>
<gene>
    <name evidence="6" type="ORF">M5K25_021586</name>
</gene>
<dbReference type="SUPFAM" id="SSF111331">
    <property type="entry name" value="NAD kinase/diacylglycerol kinase-like"/>
    <property type="match status" value="1"/>
</dbReference>
<keyword evidence="4" id="KW-0067">ATP-binding</keyword>
<dbReference type="AlphaFoldDB" id="A0ABD0UK36"/>
<dbReference type="InterPro" id="IPR037607">
    <property type="entry name" value="DGK"/>
</dbReference>
<comment type="caution">
    <text evidence="6">The sequence shown here is derived from an EMBL/GenBank/DDBJ whole genome shotgun (WGS) entry which is preliminary data.</text>
</comment>
<organism evidence="6 7">
    <name type="scientific">Dendrobium thyrsiflorum</name>
    <name type="common">Pinecone-like raceme dendrobium</name>
    <name type="synonym">Orchid</name>
    <dbReference type="NCBI Taxonomy" id="117978"/>
    <lineage>
        <taxon>Eukaryota</taxon>
        <taxon>Viridiplantae</taxon>
        <taxon>Streptophyta</taxon>
        <taxon>Embryophyta</taxon>
        <taxon>Tracheophyta</taxon>
        <taxon>Spermatophyta</taxon>
        <taxon>Magnoliopsida</taxon>
        <taxon>Liliopsida</taxon>
        <taxon>Asparagales</taxon>
        <taxon>Orchidaceae</taxon>
        <taxon>Epidendroideae</taxon>
        <taxon>Malaxideae</taxon>
        <taxon>Dendrobiinae</taxon>
        <taxon>Dendrobium</taxon>
    </lineage>
</organism>
<dbReference type="Proteomes" id="UP001552299">
    <property type="component" value="Unassembled WGS sequence"/>
</dbReference>
<dbReference type="Gene3D" id="2.60.200.40">
    <property type="match status" value="1"/>
</dbReference>
<feature type="domain" description="Diacylglycerol kinase accessory" evidence="5">
    <location>
        <begin position="34"/>
        <end position="185"/>
    </location>
</feature>
<evidence type="ECO:0000256" key="2">
    <source>
        <dbReference type="ARBA" id="ARBA00022741"/>
    </source>
</evidence>
<evidence type="ECO:0000313" key="6">
    <source>
        <dbReference type="EMBL" id="KAL0910588.1"/>
    </source>
</evidence>
<dbReference type="GO" id="GO:0005524">
    <property type="term" value="F:ATP binding"/>
    <property type="evidence" value="ECO:0007669"/>
    <property type="project" value="UniProtKB-KW"/>
</dbReference>
<evidence type="ECO:0000256" key="1">
    <source>
        <dbReference type="ARBA" id="ARBA00022679"/>
    </source>
</evidence>
<accession>A0ABD0UK36</accession>
<evidence type="ECO:0000313" key="7">
    <source>
        <dbReference type="Proteomes" id="UP001552299"/>
    </source>
</evidence>
<name>A0ABD0UK36_DENTH</name>
<protein>
    <recommendedName>
        <fullName evidence="5">Diacylglycerol kinase accessory domain-containing protein</fullName>
    </recommendedName>
</protein>
<evidence type="ECO:0000256" key="4">
    <source>
        <dbReference type="ARBA" id="ARBA00022840"/>
    </source>
</evidence>
<evidence type="ECO:0000256" key="3">
    <source>
        <dbReference type="ARBA" id="ARBA00022777"/>
    </source>
</evidence>
<dbReference type="SMART" id="SM00045">
    <property type="entry name" value="DAGKa"/>
    <property type="match status" value="1"/>
</dbReference>
<proteinExistence type="predicted"/>
<dbReference type="PANTHER" id="PTHR11255:SF100">
    <property type="entry name" value="DIACYLGLYCEROL KINASE"/>
    <property type="match status" value="1"/>
</dbReference>
<keyword evidence="7" id="KW-1185">Reference proteome</keyword>
<sequence>MASARRTTRQQIRNLPEEDNEGAWPDKITCLEGVFFNYFSIGMDAQVAYGFHHFREEKPHLAQGLIANKLIYTGYSCAQGWFFTPCVSDPTLSVRAIVALNLHNYGSGRNPWGSPKPEYLAKKGFVEARSDDGLLEIFGLKQGWHASFVMVELISAKHIAQAAAIRLEIRGGQWNHAYMQMDGEPWKQRLSSEYSSFVEIKRVPHQSLMIRGD</sequence>
<dbReference type="InterPro" id="IPR016064">
    <property type="entry name" value="NAD/diacylglycerol_kinase_sf"/>
</dbReference>
<evidence type="ECO:0000259" key="5">
    <source>
        <dbReference type="SMART" id="SM00045"/>
    </source>
</evidence>
<dbReference type="Pfam" id="PF00609">
    <property type="entry name" value="DAGK_acc"/>
    <property type="match status" value="2"/>
</dbReference>